<dbReference type="InterPro" id="IPR036867">
    <property type="entry name" value="R3H_dom_sf"/>
</dbReference>
<dbReference type="GO" id="GO:0071555">
    <property type="term" value="P:cell wall organization"/>
    <property type="evidence" value="ECO:0007669"/>
    <property type="project" value="UniProtKB-KW"/>
</dbReference>
<name>A0A364K3K2_9BACL</name>
<comment type="domain">
    <text evidence="6">Has an N-terminal Jag-N domain and 2 RNA-binding domains (KH and R3H).</text>
</comment>
<reference evidence="8 9" key="2">
    <citation type="submission" date="2018-06" db="EMBL/GenBank/DDBJ databases">
        <authorList>
            <person name="Zhirakovskaya E."/>
        </authorList>
    </citation>
    <scope>NUCLEOTIDE SEQUENCE [LARGE SCALE GENOMIC DNA]</scope>
    <source>
        <strain evidence="8 9">FBKL4.011</strain>
    </source>
</reference>
<comment type="caution">
    <text evidence="8">The sequence shown here is derived from an EMBL/GenBank/DDBJ whole genome shotgun (WGS) entry which is preliminary data.</text>
</comment>
<dbReference type="RefSeq" id="WP_113659393.1">
    <property type="nucleotide sequence ID" value="NZ_KZ845668.1"/>
</dbReference>
<keyword evidence="9" id="KW-1185">Reference proteome</keyword>
<dbReference type="PROSITE" id="PS51061">
    <property type="entry name" value="R3H"/>
    <property type="match status" value="1"/>
</dbReference>
<dbReference type="GO" id="GO:0009252">
    <property type="term" value="P:peptidoglycan biosynthetic process"/>
    <property type="evidence" value="ECO:0007669"/>
    <property type="project" value="UniProtKB-UniRule"/>
</dbReference>
<dbReference type="SMART" id="SM00393">
    <property type="entry name" value="R3H"/>
    <property type="match status" value="1"/>
</dbReference>
<proteinExistence type="inferred from homology"/>
<dbReference type="InterPro" id="IPR001374">
    <property type="entry name" value="R3H_dom"/>
</dbReference>
<dbReference type="Pfam" id="PF14804">
    <property type="entry name" value="Jag_N"/>
    <property type="match status" value="1"/>
</dbReference>
<keyword evidence="4 6" id="KW-0143">Chaperone</keyword>
<dbReference type="PANTHER" id="PTHR35800">
    <property type="entry name" value="PROTEIN JAG"/>
    <property type="match status" value="1"/>
</dbReference>
<dbReference type="InterPro" id="IPR039247">
    <property type="entry name" value="KhpB"/>
</dbReference>
<dbReference type="Gene3D" id="3.30.30.80">
    <property type="entry name" value="probable RNA-binding protein from clostridium symbiosum atcc 14940"/>
    <property type="match status" value="1"/>
</dbReference>
<evidence type="ECO:0000256" key="2">
    <source>
        <dbReference type="ARBA" id="ARBA00022884"/>
    </source>
</evidence>
<keyword evidence="1 6" id="KW-0963">Cytoplasm</keyword>
<evidence type="ECO:0000256" key="4">
    <source>
        <dbReference type="ARBA" id="ARBA00023186"/>
    </source>
</evidence>
<dbReference type="InterPro" id="IPR032782">
    <property type="entry name" value="KhpB_N"/>
</dbReference>
<organism evidence="8 9">
    <name type="scientific">Thermoflavimicrobium daqui</name>
    <dbReference type="NCBI Taxonomy" id="2137476"/>
    <lineage>
        <taxon>Bacteria</taxon>
        <taxon>Bacillati</taxon>
        <taxon>Bacillota</taxon>
        <taxon>Bacilli</taxon>
        <taxon>Bacillales</taxon>
        <taxon>Thermoactinomycetaceae</taxon>
        <taxon>Thermoflavimicrobium</taxon>
    </lineage>
</organism>
<dbReference type="Gene3D" id="3.30.1370.50">
    <property type="entry name" value="R3H-like domain"/>
    <property type="match status" value="1"/>
</dbReference>
<evidence type="ECO:0000256" key="1">
    <source>
        <dbReference type="ARBA" id="ARBA00022490"/>
    </source>
</evidence>
<dbReference type="EMBL" id="QJKK01000006">
    <property type="protein sequence ID" value="RAL23409.1"/>
    <property type="molecule type" value="Genomic_DNA"/>
</dbReference>
<dbReference type="GO" id="GO:0005737">
    <property type="term" value="C:cytoplasm"/>
    <property type="evidence" value="ECO:0007669"/>
    <property type="project" value="UniProtKB-SubCell"/>
</dbReference>
<dbReference type="InterPro" id="IPR038008">
    <property type="entry name" value="Jag_KH"/>
</dbReference>
<dbReference type="SUPFAM" id="SSF82708">
    <property type="entry name" value="R3H domain"/>
    <property type="match status" value="1"/>
</dbReference>
<evidence type="ECO:0000313" key="8">
    <source>
        <dbReference type="EMBL" id="RAL23409.1"/>
    </source>
</evidence>
<dbReference type="GO" id="GO:0008360">
    <property type="term" value="P:regulation of cell shape"/>
    <property type="evidence" value="ECO:0007669"/>
    <property type="project" value="UniProtKB-KW"/>
</dbReference>
<accession>A0A364K3K2</accession>
<dbReference type="CDD" id="cd02414">
    <property type="entry name" value="KH-II_Jag"/>
    <property type="match status" value="1"/>
</dbReference>
<evidence type="ECO:0000256" key="6">
    <source>
        <dbReference type="HAMAP-Rule" id="MF_00867"/>
    </source>
</evidence>
<dbReference type="Proteomes" id="UP000251213">
    <property type="component" value="Unassembled WGS sequence"/>
</dbReference>
<dbReference type="OrthoDB" id="9794483at2"/>
<dbReference type="HAMAP" id="MF_00867">
    <property type="entry name" value="KhpB"/>
    <property type="match status" value="1"/>
</dbReference>
<keyword evidence="3 6" id="KW-0133">Cell shape</keyword>
<dbReference type="Pfam" id="PF01424">
    <property type="entry name" value="R3H"/>
    <property type="match status" value="1"/>
</dbReference>
<evidence type="ECO:0000256" key="3">
    <source>
        <dbReference type="ARBA" id="ARBA00022960"/>
    </source>
</evidence>
<dbReference type="AlphaFoldDB" id="A0A364K3K2"/>
<feature type="domain" description="R3H" evidence="7">
    <location>
        <begin position="146"/>
        <end position="212"/>
    </location>
</feature>
<dbReference type="PANTHER" id="PTHR35800:SF1">
    <property type="entry name" value="RNA-BINDING PROTEIN KHPB"/>
    <property type="match status" value="1"/>
</dbReference>
<gene>
    <name evidence="6" type="primary">khpB</name>
    <name evidence="6" type="synonym">eloR</name>
    <name evidence="8" type="ORF">DL897_12025</name>
</gene>
<evidence type="ECO:0000256" key="5">
    <source>
        <dbReference type="ARBA" id="ARBA00023316"/>
    </source>
</evidence>
<dbReference type="Pfam" id="PF13083">
    <property type="entry name" value="KH_KhpA-B"/>
    <property type="match status" value="1"/>
</dbReference>
<feature type="region of interest" description="Jag_N domain" evidence="6">
    <location>
        <begin position="5"/>
        <end position="55"/>
    </location>
</feature>
<dbReference type="SMART" id="SM01245">
    <property type="entry name" value="Jag_N"/>
    <property type="match status" value="1"/>
</dbReference>
<comment type="subunit">
    <text evidence="6">Forms a complex with KhpA.</text>
</comment>
<evidence type="ECO:0000259" key="7">
    <source>
        <dbReference type="PROSITE" id="PS51061"/>
    </source>
</evidence>
<comment type="function">
    <text evidence="6">A probable RNA chaperone. Forms a complex with KhpA which binds to cellular RNA and controls its expression. Plays a role in peptidoglycan (PG) homeostasis and cell length regulation.</text>
</comment>
<sequence length="220" mass="24729">MNKVVVQAKTIELAVASALEQLNTTRDKVTIDVLEQPSKGFFGLFGTRDAKVEVKCLVDPVEEAIIFVEQVVKQLGFDVKVTIKDQGGRKKPVVLGLEGSDLAPLIGKQGSRIASLQFLSELVANRHVEKFRDKRRFILDVDGYRERRVKSLELLAHRVADRVLQTHQSASLEPMPAMDRKIIHQTLQGMKRITTRSEGVEPFRYVVVNVKLGLQSKRDS</sequence>
<dbReference type="NCBIfam" id="NF041568">
    <property type="entry name" value="Jag_EloR"/>
    <property type="match status" value="1"/>
</dbReference>
<protein>
    <recommendedName>
        <fullName evidence="6">RNA-binding protein KhpB</fullName>
    </recommendedName>
    <alternativeName>
        <fullName evidence="6">RNA-binding protein EloR</fullName>
    </alternativeName>
</protein>
<dbReference type="InterPro" id="IPR015946">
    <property type="entry name" value="KH_dom-like_a/b"/>
</dbReference>
<comment type="subcellular location">
    <subcellularLocation>
        <location evidence="6">Cytoplasm</location>
    </subcellularLocation>
</comment>
<dbReference type="InterPro" id="IPR038247">
    <property type="entry name" value="Jag_N_dom_sf"/>
</dbReference>
<dbReference type="Gene3D" id="3.30.300.20">
    <property type="match status" value="1"/>
</dbReference>
<reference evidence="8 9" key="1">
    <citation type="submission" date="2018-06" db="EMBL/GenBank/DDBJ databases">
        <title>Thermoflavimicrobium daqus sp. nov., a thermophilic microbe isolated from Moutai-flavour Daqu.</title>
        <authorList>
            <person name="Wang X."/>
            <person name="Zhou H."/>
        </authorList>
    </citation>
    <scope>NUCLEOTIDE SEQUENCE [LARGE SCALE GENOMIC DNA]</scope>
    <source>
        <strain evidence="8 9">FBKL4.011</strain>
    </source>
</reference>
<keyword evidence="2 6" id="KW-0694">RNA-binding</keyword>
<evidence type="ECO:0000313" key="9">
    <source>
        <dbReference type="Proteomes" id="UP000251213"/>
    </source>
</evidence>
<dbReference type="InterPro" id="IPR034079">
    <property type="entry name" value="R3H_KhpB"/>
</dbReference>
<keyword evidence="5 6" id="KW-0961">Cell wall biogenesis/degradation</keyword>
<comment type="similarity">
    <text evidence="6">Belongs to the KhpB RNA-binding protein family.</text>
</comment>
<dbReference type="CDD" id="cd02644">
    <property type="entry name" value="R3H_jag"/>
    <property type="match status" value="1"/>
</dbReference>
<dbReference type="GO" id="GO:0003723">
    <property type="term" value="F:RNA binding"/>
    <property type="evidence" value="ECO:0007669"/>
    <property type="project" value="UniProtKB-UniRule"/>
</dbReference>